<keyword evidence="2" id="KW-1185">Reference proteome</keyword>
<comment type="caution">
    <text evidence="1">The sequence shown here is derived from an EMBL/GenBank/DDBJ whole genome shotgun (WGS) entry which is preliminary data.</text>
</comment>
<accession>A0ABQ8SVR6</accession>
<proteinExistence type="predicted"/>
<evidence type="ECO:0000313" key="2">
    <source>
        <dbReference type="Proteomes" id="UP001148838"/>
    </source>
</evidence>
<dbReference type="EMBL" id="JAJSOF020000021">
    <property type="protein sequence ID" value="KAJ4437737.1"/>
    <property type="molecule type" value="Genomic_DNA"/>
</dbReference>
<name>A0ABQ8SVR6_PERAM</name>
<evidence type="ECO:0000313" key="1">
    <source>
        <dbReference type="EMBL" id="KAJ4437737.1"/>
    </source>
</evidence>
<sequence length="71" mass="7619">MAGLYESGNEPAGSLKASIKIQDFPIPSFAQTPGRGRKVMSGMVMSSFHLLKNNVTPNLNVPQDHSCTTGR</sequence>
<organism evidence="1 2">
    <name type="scientific">Periplaneta americana</name>
    <name type="common">American cockroach</name>
    <name type="synonym">Blatta americana</name>
    <dbReference type="NCBI Taxonomy" id="6978"/>
    <lineage>
        <taxon>Eukaryota</taxon>
        <taxon>Metazoa</taxon>
        <taxon>Ecdysozoa</taxon>
        <taxon>Arthropoda</taxon>
        <taxon>Hexapoda</taxon>
        <taxon>Insecta</taxon>
        <taxon>Pterygota</taxon>
        <taxon>Neoptera</taxon>
        <taxon>Polyneoptera</taxon>
        <taxon>Dictyoptera</taxon>
        <taxon>Blattodea</taxon>
        <taxon>Blattoidea</taxon>
        <taxon>Blattidae</taxon>
        <taxon>Blattinae</taxon>
        <taxon>Periplaneta</taxon>
    </lineage>
</organism>
<gene>
    <name evidence="1" type="ORF">ANN_17883</name>
</gene>
<dbReference type="Proteomes" id="UP001148838">
    <property type="component" value="Unassembled WGS sequence"/>
</dbReference>
<reference evidence="1 2" key="1">
    <citation type="journal article" date="2022" name="Allergy">
        <title>Genome assembly and annotation of Periplaneta americana reveal a comprehensive cockroach allergen profile.</title>
        <authorList>
            <person name="Wang L."/>
            <person name="Xiong Q."/>
            <person name="Saelim N."/>
            <person name="Wang L."/>
            <person name="Nong W."/>
            <person name="Wan A.T."/>
            <person name="Shi M."/>
            <person name="Liu X."/>
            <person name="Cao Q."/>
            <person name="Hui J.H.L."/>
            <person name="Sookrung N."/>
            <person name="Leung T.F."/>
            <person name="Tungtrongchitr A."/>
            <person name="Tsui S.K.W."/>
        </authorList>
    </citation>
    <scope>NUCLEOTIDE SEQUENCE [LARGE SCALE GENOMIC DNA]</scope>
    <source>
        <strain evidence="1">PWHHKU_190912</strain>
    </source>
</reference>
<protein>
    <submittedName>
        <fullName evidence="1">Uncharacterized protein</fullName>
    </submittedName>
</protein>